<sequence length="137" mass="14235">MRLGPALIVGLTLPLALHGADAATPQHDAAKSGFSSAAPYTLTPRDAVEPLIRQATLRATARAVTAPGAFTDAPLPDDEIDAPRERVSDNAAQIRPDFFRRNHHVVGDALSGGAAVNDQRRGHGSMAAGLAVAIPMD</sequence>
<comment type="caution">
    <text evidence="2">The sequence shown here is derived from an EMBL/GenBank/DDBJ whole genome shotgun (WGS) entry which is preliminary data.</text>
</comment>
<proteinExistence type="predicted"/>
<dbReference type="RefSeq" id="WP_147091992.1">
    <property type="nucleotide sequence ID" value="NZ_BJVC01000001.1"/>
</dbReference>
<gene>
    <name evidence="2" type="ORF">SSA02_01110</name>
</gene>
<organism evidence="2 3">
    <name type="scientific">Swaminathania salitolerans</name>
    <dbReference type="NCBI Taxonomy" id="182838"/>
    <lineage>
        <taxon>Bacteria</taxon>
        <taxon>Pseudomonadati</taxon>
        <taxon>Pseudomonadota</taxon>
        <taxon>Alphaproteobacteria</taxon>
        <taxon>Acetobacterales</taxon>
        <taxon>Acetobacteraceae</taxon>
        <taxon>Swaminathania</taxon>
    </lineage>
</organism>
<protein>
    <submittedName>
        <fullName evidence="2">Uncharacterized protein</fullName>
    </submittedName>
</protein>
<dbReference type="Proteomes" id="UP000321405">
    <property type="component" value="Unassembled WGS sequence"/>
</dbReference>
<evidence type="ECO:0000256" key="1">
    <source>
        <dbReference type="SAM" id="SignalP"/>
    </source>
</evidence>
<dbReference type="EMBL" id="BJVC01000001">
    <property type="protein sequence ID" value="GEL00948.1"/>
    <property type="molecule type" value="Genomic_DNA"/>
</dbReference>
<feature type="chain" id="PRO_5022235134" evidence="1">
    <location>
        <begin position="23"/>
        <end position="137"/>
    </location>
</feature>
<dbReference type="OrthoDB" id="7276598at2"/>
<feature type="signal peptide" evidence="1">
    <location>
        <begin position="1"/>
        <end position="22"/>
    </location>
</feature>
<evidence type="ECO:0000313" key="3">
    <source>
        <dbReference type="Proteomes" id="UP000321405"/>
    </source>
</evidence>
<evidence type="ECO:0000313" key="2">
    <source>
        <dbReference type="EMBL" id="GEL00948.1"/>
    </source>
</evidence>
<dbReference type="AlphaFoldDB" id="A0A511BSN5"/>
<accession>A0A511BSN5</accession>
<reference evidence="2 3" key="1">
    <citation type="submission" date="2019-07" db="EMBL/GenBank/DDBJ databases">
        <title>Whole genome shotgun sequence of Swaminathania salitolerans NBRC 104436.</title>
        <authorList>
            <person name="Hosoyama A."/>
            <person name="Uohara A."/>
            <person name="Ohji S."/>
            <person name="Ichikawa N."/>
        </authorList>
    </citation>
    <scope>NUCLEOTIDE SEQUENCE [LARGE SCALE GENOMIC DNA]</scope>
    <source>
        <strain evidence="2 3">NBRC 104436</strain>
    </source>
</reference>
<keyword evidence="1" id="KW-0732">Signal</keyword>
<keyword evidence="3" id="KW-1185">Reference proteome</keyword>
<name>A0A511BSN5_9PROT</name>